<reference evidence="7 8" key="1">
    <citation type="submission" date="2019-12" db="EMBL/GenBank/DDBJ databases">
        <title>Novel species isolated from a subtropical stream in China.</title>
        <authorList>
            <person name="Lu H."/>
        </authorList>
    </citation>
    <scope>NUCLEOTIDE SEQUENCE [LARGE SCALE GENOMIC DNA]</scope>
    <source>
        <strain evidence="7 8">CY13W</strain>
    </source>
</reference>
<dbReference type="InterPro" id="IPR009091">
    <property type="entry name" value="RCC1/BLIP-II"/>
</dbReference>
<feature type="region of interest" description="Disordered" evidence="3">
    <location>
        <begin position="915"/>
        <end position="953"/>
    </location>
</feature>
<dbReference type="PROSITE" id="PS51257">
    <property type="entry name" value="PROKAR_LIPOPROTEIN"/>
    <property type="match status" value="1"/>
</dbReference>
<keyword evidence="1 4" id="KW-0732">Signal</keyword>
<evidence type="ECO:0000256" key="4">
    <source>
        <dbReference type="SAM" id="SignalP"/>
    </source>
</evidence>
<name>A0ABW9VJH0_9BURK</name>
<evidence type="ECO:0000259" key="5">
    <source>
        <dbReference type="Pfam" id="PF13205"/>
    </source>
</evidence>
<comment type="caution">
    <text evidence="7">The sequence shown here is derived from an EMBL/GenBank/DDBJ whole genome shotgun (WGS) entry which is preliminary data.</text>
</comment>
<dbReference type="Gene3D" id="2.130.10.30">
    <property type="entry name" value="Regulator of chromosome condensation 1/beta-lactamase-inhibitor protein II"/>
    <property type="match status" value="2"/>
</dbReference>
<feature type="compositionally biased region" description="Polar residues" evidence="3">
    <location>
        <begin position="944"/>
        <end position="953"/>
    </location>
</feature>
<feature type="chain" id="PRO_5045892488" evidence="4">
    <location>
        <begin position="20"/>
        <end position="1059"/>
    </location>
</feature>
<evidence type="ECO:0000256" key="2">
    <source>
        <dbReference type="ARBA" id="ARBA00022737"/>
    </source>
</evidence>
<dbReference type="EMBL" id="WWCM01000005">
    <property type="protein sequence ID" value="MYM39462.1"/>
    <property type="molecule type" value="Genomic_DNA"/>
</dbReference>
<dbReference type="SUPFAM" id="SSF50985">
    <property type="entry name" value="RCC1/BLIP-II"/>
    <property type="match status" value="2"/>
</dbReference>
<dbReference type="PANTHER" id="PTHR22870">
    <property type="entry name" value="REGULATOR OF CHROMOSOME CONDENSATION"/>
    <property type="match status" value="1"/>
</dbReference>
<feature type="compositionally biased region" description="Low complexity" evidence="3">
    <location>
        <begin position="934"/>
        <end position="943"/>
    </location>
</feature>
<dbReference type="PROSITE" id="PS50012">
    <property type="entry name" value="RCC1_3"/>
    <property type="match status" value="3"/>
</dbReference>
<feature type="signal peptide" evidence="4">
    <location>
        <begin position="1"/>
        <end position="19"/>
    </location>
</feature>
<keyword evidence="8" id="KW-1185">Reference proteome</keyword>
<dbReference type="PROSITE" id="PS00626">
    <property type="entry name" value="RCC1_2"/>
    <property type="match status" value="1"/>
</dbReference>
<dbReference type="Pfam" id="PF13946">
    <property type="entry name" value="DUF4214"/>
    <property type="match status" value="1"/>
</dbReference>
<evidence type="ECO:0000259" key="6">
    <source>
        <dbReference type="Pfam" id="PF13946"/>
    </source>
</evidence>
<sequence>MLRPHYATCLSLAAALFLAGCGGDQTATSGFAGTARKAQGSATVSPTVYESALQQIYVGYFGRPADPAGLLYYERLLRDLNAPTDIPGLRKAYDSNPSIAQVIDSFGNSQESNDLYPGSTDEFITAIYRNLFNREPDASGKAFWVGVIQRGAITRANAVLSLMAGALSTDLDLINKKTRVAADFTNSLTSTATVNAYSGISATASVRDALSKVSNNSDTAADQARMNGVTTVLTAGLPLDQQTQLLAGAGGLVQKSDGTTWAWGLYALVVNGATTPTKISDTPYARLYVAGNGATFAALAANGDLYMWGDNSSGQFGPNKTAQYYLSPVATGLIGFSDISIGGATLAVSASGQLGGWGYNGTHTILGAPATDHIAPTAFMDGVRTVLAGANAAIRYDGSLVTWGPDYLRLISVDGTALITSPMTLATNVKQAAAGASFYVILKNDGTLWTLGRNLDGQLGDGSKVDYSTAARQIGSGYIAVAAGTAFGMALKADHTLWTWGSNYFGQLGDGSTTNQGQPVKVLDHVVSIAAGAYHALALKDNGTIWAWGRNEYYELGDGSKAQRNAPVLVFDTAPGKCAGGVAANSGRCPALPDPNLVCQPPSVKQNGQCVILPPPPPTCAAPAQLINSQCIVPGNCAANEVDVGAGQCVPAVTGCNSVYVKLNQCASPNTNGDALRITYYGPTTARPSKFGDPLIAYLRFNLELRPDYATATLKTAAGKEVPASVRIENVPSPTALGRYSMLVTPQSDVQGDYILELNPRMGPKDYPAATISTDQTKLSLHFDRGFTVAPVGVASSDPLHVNYDYFDTVVVDFLANQMDASTLGAGAIQIYNVTDDKPATVLTNVSSNRLIAAPTGGFLSNTAYRATLGTTVKTKDGKHLSQPYSWEFTSPPPRPGATCPIYTSIASSCGLIPNAPPTTTPGGGAGGSGGTGTTPVTSHGVTATSPNSGSSGASCLRFSQGVDDRAWKITNTCSAQVYIMTCHDKSALVPGSSGGICASQPDKLFYTHTWWIDPGQTSENYLTTPFDSNIWYGACIKVGSKLPSASVVDNKGHYYCKE</sequence>
<evidence type="ECO:0000313" key="8">
    <source>
        <dbReference type="Proteomes" id="UP000478090"/>
    </source>
</evidence>
<dbReference type="PANTHER" id="PTHR22870:SF408">
    <property type="entry name" value="OS09G0560450 PROTEIN"/>
    <property type="match status" value="1"/>
</dbReference>
<dbReference type="InterPro" id="IPR000408">
    <property type="entry name" value="Reg_chr_condens"/>
</dbReference>
<feature type="domain" description="SbsA Ig-like" evidence="5">
    <location>
        <begin position="797"/>
        <end position="890"/>
    </location>
</feature>
<organism evidence="7 8">
    <name type="scientific">Duganella qianjiadongensis</name>
    <dbReference type="NCBI Taxonomy" id="2692176"/>
    <lineage>
        <taxon>Bacteria</taxon>
        <taxon>Pseudomonadati</taxon>
        <taxon>Pseudomonadota</taxon>
        <taxon>Betaproteobacteria</taxon>
        <taxon>Burkholderiales</taxon>
        <taxon>Oxalobacteraceae</taxon>
        <taxon>Telluria group</taxon>
        <taxon>Duganella</taxon>
    </lineage>
</organism>
<proteinExistence type="predicted"/>
<dbReference type="InterPro" id="IPR051210">
    <property type="entry name" value="Ub_ligase/GEF_domain"/>
</dbReference>
<evidence type="ECO:0000256" key="1">
    <source>
        <dbReference type="ARBA" id="ARBA00022729"/>
    </source>
</evidence>
<feature type="domain" description="DUF4214" evidence="6">
    <location>
        <begin position="105"/>
        <end position="163"/>
    </location>
</feature>
<dbReference type="Pfam" id="PF13540">
    <property type="entry name" value="RCC1_2"/>
    <property type="match status" value="2"/>
</dbReference>
<evidence type="ECO:0000313" key="7">
    <source>
        <dbReference type="EMBL" id="MYM39462.1"/>
    </source>
</evidence>
<accession>A0ABW9VJH0</accession>
<dbReference type="Proteomes" id="UP000478090">
    <property type="component" value="Unassembled WGS sequence"/>
</dbReference>
<dbReference type="InterPro" id="IPR032812">
    <property type="entry name" value="SbsA_Ig"/>
</dbReference>
<dbReference type="Pfam" id="PF00415">
    <property type="entry name" value="RCC1"/>
    <property type="match status" value="2"/>
</dbReference>
<dbReference type="RefSeq" id="WP_161038849.1">
    <property type="nucleotide sequence ID" value="NZ_WWCM01000005.1"/>
</dbReference>
<gene>
    <name evidence="7" type="ORF">GTP27_08975</name>
</gene>
<keyword evidence="2" id="KW-0677">Repeat</keyword>
<feature type="compositionally biased region" description="Gly residues" evidence="3">
    <location>
        <begin position="922"/>
        <end position="933"/>
    </location>
</feature>
<evidence type="ECO:0000256" key="3">
    <source>
        <dbReference type="SAM" id="MobiDB-lite"/>
    </source>
</evidence>
<dbReference type="InterPro" id="IPR025282">
    <property type="entry name" value="DUF4214"/>
</dbReference>
<dbReference type="Pfam" id="PF13205">
    <property type="entry name" value="Big_5"/>
    <property type="match status" value="1"/>
</dbReference>
<protein>
    <submittedName>
        <fullName evidence="7">DUF4214 domain-containing protein</fullName>
    </submittedName>
</protein>